<evidence type="ECO:0000313" key="1">
    <source>
        <dbReference type="EMBL" id="KAI0030636.1"/>
    </source>
</evidence>
<dbReference type="EMBL" id="MU273612">
    <property type="protein sequence ID" value="KAI0030636.1"/>
    <property type="molecule type" value="Genomic_DNA"/>
</dbReference>
<gene>
    <name evidence="1" type="ORF">K488DRAFT_24279</name>
</gene>
<sequence length="174" mass="19609">RHEVFYFRMIVLLVGDTLFKVPCYGISSNAAPFEALFASSAEDSTAPGSDDDNPIRLDEDITEFDFTSLLKAIYLPPGGTIDSVELSTDEWMAVLKLANKWRLTGLEQTATQNSESHILSLEPIDKIIIAKKVRVARWLREAYGQIGRRKEAISAEEKAKLDTETYVRLLELRD</sequence>
<dbReference type="Proteomes" id="UP000814128">
    <property type="component" value="Unassembled WGS sequence"/>
</dbReference>
<keyword evidence="2" id="KW-1185">Reference proteome</keyword>
<comment type="caution">
    <text evidence="1">The sequence shown here is derived from an EMBL/GenBank/DDBJ whole genome shotgun (WGS) entry which is preliminary data.</text>
</comment>
<proteinExistence type="predicted"/>
<reference evidence="1" key="2">
    <citation type="journal article" date="2022" name="New Phytol.">
        <title>Evolutionary transition to the ectomycorrhizal habit in the genomes of a hyperdiverse lineage of mushroom-forming fungi.</title>
        <authorList>
            <person name="Looney B."/>
            <person name="Miyauchi S."/>
            <person name="Morin E."/>
            <person name="Drula E."/>
            <person name="Courty P.E."/>
            <person name="Kohler A."/>
            <person name="Kuo A."/>
            <person name="LaButti K."/>
            <person name="Pangilinan J."/>
            <person name="Lipzen A."/>
            <person name="Riley R."/>
            <person name="Andreopoulos W."/>
            <person name="He G."/>
            <person name="Johnson J."/>
            <person name="Nolan M."/>
            <person name="Tritt A."/>
            <person name="Barry K.W."/>
            <person name="Grigoriev I.V."/>
            <person name="Nagy L.G."/>
            <person name="Hibbett D."/>
            <person name="Henrissat B."/>
            <person name="Matheny P.B."/>
            <person name="Labbe J."/>
            <person name="Martin F.M."/>
        </authorList>
    </citation>
    <scope>NUCLEOTIDE SEQUENCE</scope>
    <source>
        <strain evidence="1">EC-137</strain>
    </source>
</reference>
<organism evidence="1 2">
    <name type="scientific">Vararia minispora EC-137</name>
    <dbReference type="NCBI Taxonomy" id="1314806"/>
    <lineage>
        <taxon>Eukaryota</taxon>
        <taxon>Fungi</taxon>
        <taxon>Dikarya</taxon>
        <taxon>Basidiomycota</taxon>
        <taxon>Agaricomycotina</taxon>
        <taxon>Agaricomycetes</taxon>
        <taxon>Russulales</taxon>
        <taxon>Lachnocladiaceae</taxon>
        <taxon>Vararia</taxon>
    </lineage>
</organism>
<feature type="non-terminal residue" evidence="1">
    <location>
        <position position="1"/>
    </location>
</feature>
<name>A0ACB8QH60_9AGAM</name>
<evidence type="ECO:0000313" key="2">
    <source>
        <dbReference type="Proteomes" id="UP000814128"/>
    </source>
</evidence>
<protein>
    <submittedName>
        <fullName evidence="1">Uncharacterized protein</fullName>
    </submittedName>
</protein>
<reference evidence="1" key="1">
    <citation type="submission" date="2021-02" db="EMBL/GenBank/DDBJ databases">
        <authorList>
            <consortium name="DOE Joint Genome Institute"/>
            <person name="Ahrendt S."/>
            <person name="Looney B.P."/>
            <person name="Miyauchi S."/>
            <person name="Morin E."/>
            <person name="Drula E."/>
            <person name="Courty P.E."/>
            <person name="Chicoki N."/>
            <person name="Fauchery L."/>
            <person name="Kohler A."/>
            <person name="Kuo A."/>
            <person name="Labutti K."/>
            <person name="Pangilinan J."/>
            <person name="Lipzen A."/>
            <person name="Riley R."/>
            <person name="Andreopoulos W."/>
            <person name="He G."/>
            <person name="Johnson J."/>
            <person name="Barry K.W."/>
            <person name="Grigoriev I.V."/>
            <person name="Nagy L."/>
            <person name="Hibbett D."/>
            <person name="Henrissat B."/>
            <person name="Matheny P.B."/>
            <person name="Labbe J."/>
            <person name="Martin F."/>
        </authorList>
    </citation>
    <scope>NUCLEOTIDE SEQUENCE</scope>
    <source>
        <strain evidence="1">EC-137</strain>
    </source>
</reference>
<accession>A0ACB8QH60</accession>
<feature type="non-terminal residue" evidence="1">
    <location>
        <position position="174"/>
    </location>
</feature>